<evidence type="ECO:0000313" key="3">
    <source>
        <dbReference type="Proteomes" id="UP001500363"/>
    </source>
</evidence>
<proteinExistence type="predicted"/>
<dbReference type="InterPro" id="IPR036388">
    <property type="entry name" value="WH-like_DNA-bd_sf"/>
</dbReference>
<name>A0ABP4KYU2_9ACTN</name>
<reference evidence="3" key="1">
    <citation type="journal article" date="2019" name="Int. J. Syst. Evol. Microbiol.">
        <title>The Global Catalogue of Microorganisms (GCM) 10K type strain sequencing project: providing services to taxonomists for standard genome sequencing and annotation.</title>
        <authorList>
            <consortium name="The Broad Institute Genomics Platform"/>
            <consortium name="The Broad Institute Genome Sequencing Center for Infectious Disease"/>
            <person name="Wu L."/>
            <person name="Ma J."/>
        </authorList>
    </citation>
    <scope>NUCLEOTIDE SEQUENCE [LARGE SCALE GENOMIC DNA]</scope>
    <source>
        <strain evidence="3">JCM 14303</strain>
    </source>
</reference>
<feature type="domain" description="HTH marR-type" evidence="1">
    <location>
        <begin position="4"/>
        <end position="144"/>
    </location>
</feature>
<evidence type="ECO:0000313" key="2">
    <source>
        <dbReference type="EMBL" id="GAA1513027.1"/>
    </source>
</evidence>
<protein>
    <submittedName>
        <fullName evidence="2">MarR family winged helix-turn-helix transcriptional regulator</fullName>
    </submittedName>
</protein>
<dbReference type="InterPro" id="IPR036390">
    <property type="entry name" value="WH_DNA-bd_sf"/>
</dbReference>
<comment type="caution">
    <text evidence="2">The sequence shown here is derived from an EMBL/GenBank/DDBJ whole genome shotgun (WGS) entry which is preliminary data.</text>
</comment>
<gene>
    <name evidence="2" type="ORF">GCM10009741_08430</name>
</gene>
<dbReference type="PANTHER" id="PTHR33164">
    <property type="entry name" value="TRANSCRIPTIONAL REGULATOR, MARR FAMILY"/>
    <property type="match status" value="1"/>
</dbReference>
<organism evidence="2 3">
    <name type="scientific">Kribbella lupini</name>
    <dbReference type="NCBI Taxonomy" id="291602"/>
    <lineage>
        <taxon>Bacteria</taxon>
        <taxon>Bacillati</taxon>
        <taxon>Actinomycetota</taxon>
        <taxon>Actinomycetes</taxon>
        <taxon>Propionibacteriales</taxon>
        <taxon>Kribbellaceae</taxon>
        <taxon>Kribbella</taxon>
    </lineage>
</organism>
<keyword evidence="3" id="KW-1185">Reference proteome</keyword>
<evidence type="ECO:0000259" key="1">
    <source>
        <dbReference type="PROSITE" id="PS50995"/>
    </source>
</evidence>
<dbReference type="SMART" id="SM00347">
    <property type="entry name" value="HTH_MARR"/>
    <property type="match status" value="1"/>
</dbReference>
<dbReference type="PROSITE" id="PS50995">
    <property type="entry name" value="HTH_MARR_2"/>
    <property type="match status" value="1"/>
</dbReference>
<dbReference type="InterPro" id="IPR000835">
    <property type="entry name" value="HTH_MarR-typ"/>
</dbReference>
<dbReference type="EMBL" id="BAAANC010000001">
    <property type="protein sequence ID" value="GAA1513027.1"/>
    <property type="molecule type" value="Genomic_DNA"/>
</dbReference>
<dbReference type="RefSeq" id="WP_344169578.1">
    <property type="nucleotide sequence ID" value="NZ_BAAANC010000001.1"/>
</dbReference>
<accession>A0ABP4KYU2</accession>
<dbReference type="SUPFAM" id="SSF46785">
    <property type="entry name" value="Winged helix' DNA-binding domain"/>
    <property type="match status" value="1"/>
</dbReference>
<dbReference type="PANTHER" id="PTHR33164:SF99">
    <property type="entry name" value="MARR FAMILY REGULATORY PROTEIN"/>
    <property type="match status" value="1"/>
</dbReference>
<sequence length="144" mass="15512">MTRDQELLGAAALAAFKLNGQFLELADSLAKPVGLTATWWQVLGAVLQTPLPVASIAREMGITRQAVQRTADVLVERGLAEYRDNPAHRRAKLVAVTSDGLDAVRAISPEHAKQAKRLSSVLGQEEFARAVEALTTLSKALDQL</sequence>
<dbReference type="Gene3D" id="1.10.10.10">
    <property type="entry name" value="Winged helix-like DNA-binding domain superfamily/Winged helix DNA-binding domain"/>
    <property type="match status" value="1"/>
</dbReference>
<dbReference type="Proteomes" id="UP001500363">
    <property type="component" value="Unassembled WGS sequence"/>
</dbReference>
<dbReference type="InterPro" id="IPR039422">
    <property type="entry name" value="MarR/SlyA-like"/>
</dbReference>
<dbReference type="Pfam" id="PF12802">
    <property type="entry name" value="MarR_2"/>
    <property type="match status" value="1"/>
</dbReference>